<dbReference type="Proteomes" id="UP000472263">
    <property type="component" value="Chromosome 4"/>
</dbReference>
<dbReference type="InParanoid" id="A0A667X9G2"/>
<dbReference type="PANTHER" id="PTHR41161:SF1">
    <property type="entry name" value="PROTEIN NCBP2AS2"/>
    <property type="match status" value="1"/>
</dbReference>
<evidence type="ECO:0000313" key="2">
    <source>
        <dbReference type="Proteomes" id="UP000472263"/>
    </source>
</evidence>
<reference evidence="1" key="2">
    <citation type="submission" date="2025-08" db="UniProtKB">
        <authorList>
            <consortium name="Ensembl"/>
        </authorList>
    </citation>
    <scope>IDENTIFICATION</scope>
</reference>
<organism evidence="1 2">
    <name type="scientific">Myripristis murdjan</name>
    <name type="common">pinecone soldierfish</name>
    <dbReference type="NCBI Taxonomy" id="586833"/>
    <lineage>
        <taxon>Eukaryota</taxon>
        <taxon>Metazoa</taxon>
        <taxon>Chordata</taxon>
        <taxon>Craniata</taxon>
        <taxon>Vertebrata</taxon>
        <taxon>Euteleostomi</taxon>
        <taxon>Actinopterygii</taxon>
        <taxon>Neopterygii</taxon>
        <taxon>Teleostei</taxon>
        <taxon>Neoteleostei</taxon>
        <taxon>Acanthomorphata</taxon>
        <taxon>Holocentriformes</taxon>
        <taxon>Holocentridae</taxon>
        <taxon>Myripristis</taxon>
    </lineage>
</organism>
<name>A0A667X9G2_9TELE</name>
<protein>
    <submittedName>
        <fullName evidence="1">Uncharacterized protein</fullName>
    </submittedName>
</protein>
<keyword evidence="2" id="KW-1185">Reference proteome</keyword>
<reference evidence="1" key="3">
    <citation type="submission" date="2025-09" db="UniProtKB">
        <authorList>
            <consortium name="Ensembl"/>
        </authorList>
    </citation>
    <scope>IDENTIFICATION</scope>
</reference>
<dbReference type="RefSeq" id="XP_029905674.1">
    <property type="nucleotide sequence ID" value="XM_030049814.1"/>
</dbReference>
<dbReference type="AlphaFoldDB" id="A0A667X9G2"/>
<evidence type="ECO:0000313" key="1">
    <source>
        <dbReference type="Ensembl" id="ENSMMDP00005005521.1"/>
    </source>
</evidence>
<reference evidence="1" key="1">
    <citation type="submission" date="2019-06" db="EMBL/GenBank/DDBJ databases">
        <authorList>
            <consortium name="Wellcome Sanger Institute Data Sharing"/>
        </authorList>
    </citation>
    <scope>NUCLEOTIDE SEQUENCE [LARGE SCALE GENOMIC DNA]</scope>
</reference>
<dbReference type="PANTHER" id="PTHR41161">
    <property type="entry name" value="PROTEIN NCBP2AS2"/>
    <property type="match status" value="1"/>
</dbReference>
<dbReference type="Ensembl" id="ENSMMDT00005005671.1">
    <property type="protein sequence ID" value="ENSMMDP00005005521.1"/>
    <property type="gene ID" value="ENSMMDG00005003073.1"/>
</dbReference>
<dbReference type="GeneID" id="115358035"/>
<accession>A0A667X9G2</accession>
<dbReference type="GeneTree" id="ENSGT00390000001143"/>
<dbReference type="OrthoDB" id="5950777at2759"/>
<dbReference type="FunCoup" id="A0A667X9G2">
    <property type="interactions" value="37"/>
</dbReference>
<proteinExistence type="predicted"/>
<gene>
    <name evidence="1" type="primary">LOC115358035</name>
</gene>
<sequence>MLTRMLIYFINHLHVIERLAESRPIRRAAQITAYAVTKAQILGRDASERLLRSDALRQVREEAGRVHGGQGDVAGRLRRIRETFVKELKQGWRDGSRHIK</sequence>
<dbReference type="InterPro" id="IPR042407">
    <property type="entry name" value="NCBP2-AS2"/>
</dbReference>